<reference evidence="3 4" key="1">
    <citation type="submission" date="2016-11" db="EMBL/GenBank/DDBJ databases">
        <authorList>
            <person name="Jaros S."/>
            <person name="Januszkiewicz K."/>
            <person name="Wedrychowicz H."/>
        </authorList>
    </citation>
    <scope>NUCLEOTIDE SEQUENCE [LARGE SCALE GENOMIC DNA]</scope>
    <source>
        <strain evidence="3 4">DSM 21986</strain>
    </source>
</reference>
<evidence type="ECO:0000313" key="3">
    <source>
        <dbReference type="EMBL" id="SHF29675.1"/>
    </source>
</evidence>
<feature type="domain" description="Outer membrane protein beta-barrel" evidence="2">
    <location>
        <begin position="39"/>
        <end position="181"/>
    </location>
</feature>
<sequence>MLSICNNKNKRIMGYIIQFVVLVGLLMISTSGHGQPLQVEVSVAGQGIEGSPSVYGKDLRIYPGLTVAYQVAEYHRIGLTLSVLSGSLYESRNPGEESGTNIQMTTYPIGLQYQYRRLPNALLQPYLKASLLVMPTKDEWETDTPASQASSVNGGANLGLGVDWKLTRKWGMFSTINYRLVFEDKKRPLQHIDLAGFNAQLGLKVYL</sequence>
<keyword evidence="1" id="KW-0732">Signal</keyword>
<evidence type="ECO:0000259" key="2">
    <source>
        <dbReference type="Pfam" id="PF13505"/>
    </source>
</evidence>
<evidence type="ECO:0000256" key="1">
    <source>
        <dbReference type="ARBA" id="ARBA00022729"/>
    </source>
</evidence>
<accession>A0A1M5AHR4</accession>
<dbReference type="EMBL" id="FQUS01000007">
    <property type="protein sequence ID" value="SHF29675.1"/>
    <property type="molecule type" value="Genomic_DNA"/>
</dbReference>
<dbReference type="InterPro" id="IPR011250">
    <property type="entry name" value="OMP/PagP_B-barrel"/>
</dbReference>
<evidence type="ECO:0000313" key="4">
    <source>
        <dbReference type="Proteomes" id="UP000184041"/>
    </source>
</evidence>
<name>A0A1M5AHR4_9BACT</name>
<gene>
    <name evidence="3" type="ORF">SAMN05443144_10769</name>
</gene>
<protein>
    <submittedName>
        <fullName evidence="3">Outer membrane protein beta-barrel domain-containing protein</fullName>
    </submittedName>
</protein>
<dbReference type="AlphaFoldDB" id="A0A1M5AHR4"/>
<keyword evidence="4" id="KW-1185">Reference proteome</keyword>
<dbReference type="OrthoDB" id="654178at2"/>
<dbReference type="InterPro" id="IPR027385">
    <property type="entry name" value="Beta-barrel_OMP"/>
</dbReference>
<dbReference type="Proteomes" id="UP000184041">
    <property type="component" value="Unassembled WGS sequence"/>
</dbReference>
<dbReference type="Pfam" id="PF13505">
    <property type="entry name" value="OMP_b-brl"/>
    <property type="match status" value="1"/>
</dbReference>
<dbReference type="SUPFAM" id="SSF56925">
    <property type="entry name" value="OMPA-like"/>
    <property type="match status" value="1"/>
</dbReference>
<organism evidence="3 4">
    <name type="scientific">Fodinibius roseus</name>
    <dbReference type="NCBI Taxonomy" id="1194090"/>
    <lineage>
        <taxon>Bacteria</taxon>
        <taxon>Pseudomonadati</taxon>
        <taxon>Balneolota</taxon>
        <taxon>Balneolia</taxon>
        <taxon>Balneolales</taxon>
        <taxon>Balneolaceae</taxon>
        <taxon>Fodinibius</taxon>
    </lineage>
</organism>
<dbReference type="Gene3D" id="2.40.160.20">
    <property type="match status" value="1"/>
</dbReference>
<proteinExistence type="predicted"/>